<evidence type="ECO:0000313" key="2">
    <source>
        <dbReference type="Proteomes" id="UP000192491"/>
    </source>
</evidence>
<dbReference type="Gene3D" id="3.30.450.40">
    <property type="match status" value="1"/>
</dbReference>
<proteinExistence type="predicted"/>
<accession>A0A1Y1QLV4</accession>
<sequence>MPDPFFLESAFPWLIIPGILTALSFGSRYGVYSCLLLAVLSRIYLNVMELPNEQSWLELWAGGLLLTVATGELSGRWRNAYLAAKQETDRLTNTANHTAQQLHLLQVSHSQLEVEALGANQSLWKSLKLLEESVTNQAPHLRLPALAKKMMEILATYDWLEVAAFYAVNDNGTPYPQPLAQVGTMQALNVHDELLKQALKTQRPVSIKRDSTLAVDYQSLGTSLLAVFPISNPAGKTCLLLAVQQIQFQAFEPSNLNLLATLCSWLATCLEDNPGQYSAITYPTINAENLTHWHRTETEVHVALCLVACHHKSTLLVGLDIEASPLKDQYIRYFTSNIRGSNHHWKLERDNNTVMILLLPMLNGESFCILKYKLENDFHSHFNKSFAQAGVVFHHQYFYRYQHRQELTGYLDTLRQPRYALAVA</sequence>
<dbReference type="InterPro" id="IPR038367">
    <property type="entry name" value="PelD_GGDEF_sf"/>
</dbReference>
<gene>
    <name evidence="1" type="ORF">BWK73_24350</name>
</gene>
<dbReference type="SUPFAM" id="SSF55781">
    <property type="entry name" value="GAF domain-like"/>
    <property type="match status" value="1"/>
</dbReference>
<organism evidence="1 2">
    <name type="scientific">Thiothrix lacustris</name>
    <dbReference type="NCBI Taxonomy" id="525917"/>
    <lineage>
        <taxon>Bacteria</taxon>
        <taxon>Pseudomonadati</taxon>
        <taxon>Pseudomonadota</taxon>
        <taxon>Gammaproteobacteria</taxon>
        <taxon>Thiotrichales</taxon>
        <taxon>Thiotrichaceae</taxon>
        <taxon>Thiothrix</taxon>
    </lineage>
</organism>
<dbReference type="EMBL" id="MTEJ01000163">
    <property type="protein sequence ID" value="OQX08834.1"/>
    <property type="molecule type" value="Genomic_DNA"/>
</dbReference>
<dbReference type="Gene3D" id="3.30.70.2880">
    <property type="match status" value="1"/>
</dbReference>
<name>A0A1Y1QLV4_9GAMM</name>
<dbReference type="Proteomes" id="UP000192491">
    <property type="component" value="Unassembled WGS sequence"/>
</dbReference>
<dbReference type="InterPro" id="IPR029016">
    <property type="entry name" value="GAF-like_dom_sf"/>
</dbReference>
<dbReference type="AlphaFoldDB" id="A0A1Y1QLV4"/>
<reference evidence="1 2" key="1">
    <citation type="submission" date="2017-01" db="EMBL/GenBank/DDBJ databases">
        <title>Novel large sulfur bacteria in the metagenomes of groundwater-fed chemosynthetic microbial mats in the Lake Huron basin.</title>
        <authorList>
            <person name="Sharrar A.M."/>
            <person name="Flood B.E."/>
            <person name="Bailey J.V."/>
            <person name="Jones D.S."/>
            <person name="Biddanda B."/>
            <person name="Ruberg S.A."/>
            <person name="Marcus D.N."/>
            <person name="Dick G.J."/>
        </authorList>
    </citation>
    <scope>NUCLEOTIDE SEQUENCE [LARGE SCALE GENOMIC DNA]</scope>
    <source>
        <strain evidence="1">A8</strain>
    </source>
</reference>
<comment type="caution">
    <text evidence="1">The sequence shown here is derived from an EMBL/GenBank/DDBJ whole genome shotgun (WGS) entry which is preliminary data.</text>
</comment>
<evidence type="ECO:0000313" key="1">
    <source>
        <dbReference type="EMBL" id="OQX08834.1"/>
    </source>
</evidence>
<protein>
    <submittedName>
        <fullName evidence="1">Uncharacterized protein</fullName>
    </submittedName>
</protein>